<evidence type="ECO:0000313" key="2">
    <source>
        <dbReference type="EMBL" id="BAA85407.1"/>
    </source>
</evidence>
<organism evidence="2 3">
    <name type="scientific">Oryza sativa subsp. japonica</name>
    <name type="common">Rice</name>
    <dbReference type="NCBI Taxonomy" id="39947"/>
    <lineage>
        <taxon>Eukaryota</taxon>
        <taxon>Viridiplantae</taxon>
        <taxon>Streptophyta</taxon>
        <taxon>Embryophyta</taxon>
        <taxon>Tracheophyta</taxon>
        <taxon>Spermatophyta</taxon>
        <taxon>Magnoliopsida</taxon>
        <taxon>Liliopsida</taxon>
        <taxon>Poales</taxon>
        <taxon>Poaceae</taxon>
        <taxon>BOP clade</taxon>
        <taxon>Oryzoideae</taxon>
        <taxon>Oryzeae</taxon>
        <taxon>Oryzinae</taxon>
        <taxon>Oryza</taxon>
        <taxon>Oryza sativa</taxon>
    </lineage>
</organism>
<dbReference type="AlphaFoldDB" id="Q9SNJ8"/>
<accession>Q9SNJ8</accession>
<reference evidence="3" key="1">
    <citation type="journal article" date="2005" name="Nature">
        <title>The map-based sequence of the rice genome.</title>
        <authorList>
            <consortium name="International rice genome sequencing project (IRGSP)"/>
            <person name="Matsumoto T."/>
            <person name="Wu J."/>
            <person name="Kanamori H."/>
            <person name="Katayose Y."/>
            <person name="Fujisawa M."/>
            <person name="Namiki N."/>
            <person name="Mizuno H."/>
            <person name="Yamamoto K."/>
            <person name="Antonio B.A."/>
            <person name="Baba T."/>
            <person name="Sakata K."/>
            <person name="Nagamura Y."/>
            <person name="Aoki H."/>
            <person name="Arikawa K."/>
            <person name="Arita K."/>
            <person name="Bito T."/>
            <person name="Chiden Y."/>
            <person name="Fujitsuka N."/>
            <person name="Fukunaka R."/>
            <person name="Hamada M."/>
            <person name="Harada C."/>
            <person name="Hayashi A."/>
            <person name="Hijishita S."/>
            <person name="Honda M."/>
            <person name="Hosokawa S."/>
            <person name="Ichikawa Y."/>
            <person name="Idonuma A."/>
            <person name="Iijima M."/>
            <person name="Ikeda M."/>
            <person name="Ikeno M."/>
            <person name="Ito K."/>
            <person name="Ito S."/>
            <person name="Ito T."/>
            <person name="Ito Y."/>
            <person name="Ito Y."/>
            <person name="Iwabuchi A."/>
            <person name="Kamiya K."/>
            <person name="Karasawa W."/>
            <person name="Kurita K."/>
            <person name="Katagiri S."/>
            <person name="Kikuta A."/>
            <person name="Kobayashi H."/>
            <person name="Kobayashi N."/>
            <person name="Machita K."/>
            <person name="Maehara T."/>
            <person name="Masukawa M."/>
            <person name="Mizubayashi T."/>
            <person name="Mukai Y."/>
            <person name="Nagasaki H."/>
            <person name="Nagata Y."/>
            <person name="Naito S."/>
            <person name="Nakashima M."/>
            <person name="Nakama Y."/>
            <person name="Nakamichi Y."/>
            <person name="Nakamura M."/>
            <person name="Meguro A."/>
            <person name="Negishi M."/>
            <person name="Ohta I."/>
            <person name="Ohta T."/>
            <person name="Okamoto M."/>
            <person name="Ono N."/>
            <person name="Saji S."/>
            <person name="Sakaguchi M."/>
            <person name="Sakai K."/>
            <person name="Shibata M."/>
            <person name="Shimokawa T."/>
            <person name="Song J."/>
            <person name="Takazaki Y."/>
            <person name="Terasawa K."/>
            <person name="Tsugane M."/>
            <person name="Tsuji K."/>
            <person name="Ueda S."/>
            <person name="Waki K."/>
            <person name="Yamagata H."/>
            <person name="Yamamoto M."/>
            <person name="Yamamoto S."/>
            <person name="Yamane H."/>
            <person name="Yoshiki S."/>
            <person name="Yoshihara R."/>
            <person name="Yukawa K."/>
            <person name="Zhong H."/>
            <person name="Yano M."/>
            <person name="Yuan Q."/>
            <person name="Ouyang S."/>
            <person name="Liu J."/>
            <person name="Jones K.M."/>
            <person name="Gansberger K."/>
            <person name="Moffat K."/>
            <person name="Hill J."/>
            <person name="Bera J."/>
            <person name="Fadrosh D."/>
            <person name="Jin S."/>
            <person name="Johri S."/>
            <person name="Kim M."/>
            <person name="Overton L."/>
            <person name="Reardon M."/>
            <person name="Tsitrin T."/>
            <person name="Vuong H."/>
            <person name="Weaver B."/>
            <person name="Ciecko A."/>
            <person name="Tallon L."/>
            <person name="Jackson J."/>
            <person name="Pai G."/>
            <person name="Aken S.V."/>
            <person name="Utterback T."/>
            <person name="Reidmuller S."/>
            <person name="Feldblyum T."/>
            <person name="Hsiao J."/>
            <person name="Zismann V."/>
            <person name="Iobst S."/>
            <person name="de Vazeille A.R."/>
            <person name="Buell C.R."/>
            <person name="Ying K."/>
            <person name="Li Y."/>
            <person name="Lu T."/>
            <person name="Huang Y."/>
            <person name="Zhao Q."/>
            <person name="Feng Q."/>
            <person name="Zhang L."/>
            <person name="Zhu J."/>
            <person name="Weng Q."/>
            <person name="Mu J."/>
            <person name="Lu Y."/>
            <person name="Fan D."/>
            <person name="Liu Y."/>
            <person name="Guan J."/>
            <person name="Zhang Y."/>
            <person name="Yu S."/>
            <person name="Liu X."/>
            <person name="Zhang Y."/>
            <person name="Hong G."/>
            <person name="Han B."/>
            <person name="Choisne N."/>
            <person name="Demange N."/>
            <person name="Orjeda G."/>
            <person name="Samain S."/>
            <person name="Cattolico L."/>
            <person name="Pelletier E."/>
            <person name="Couloux A."/>
            <person name="Segurens B."/>
            <person name="Wincker P."/>
            <person name="D'Hont A."/>
            <person name="Scarpelli C."/>
            <person name="Weissenbach J."/>
            <person name="Salanoubat M."/>
            <person name="Quetier F."/>
            <person name="Yu Y."/>
            <person name="Kim H.R."/>
            <person name="Rambo T."/>
            <person name="Currie J."/>
            <person name="Collura K."/>
            <person name="Luo M."/>
            <person name="Yang T."/>
            <person name="Ammiraju J.S.S."/>
            <person name="Engler F."/>
            <person name="Soderlund C."/>
            <person name="Wing R.A."/>
            <person name="Palmer L.E."/>
            <person name="de la Bastide M."/>
            <person name="Spiegel L."/>
            <person name="Nascimento L."/>
            <person name="Zutavern T."/>
            <person name="O'Shaughnessy A."/>
            <person name="Dike S."/>
            <person name="Dedhia N."/>
            <person name="Preston R."/>
            <person name="Balija V."/>
            <person name="McCombie W.R."/>
            <person name="Chow T."/>
            <person name="Chen H."/>
            <person name="Chung M."/>
            <person name="Chen C."/>
            <person name="Shaw J."/>
            <person name="Wu H."/>
            <person name="Hsiao K."/>
            <person name="Chao Y."/>
            <person name="Chu M."/>
            <person name="Cheng C."/>
            <person name="Hour A."/>
            <person name="Lee P."/>
            <person name="Lin S."/>
            <person name="Lin Y."/>
            <person name="Liou J."/>
            <person name="Liu S."/>
            <person name="Hsing Y."/>
            <person name="Raghuvanshi S."/>
            <person name="Mohanty A."/>
            <person name="Bharti A.K."/>
            <person name="Gaur A."/>
            <person name="Gupta V."/>
            <person name="Kumar D."/>
            <person name="Ravi V."/>
            <person name="Vij S."/>
            <person name="Kapur A."/>
            <person name="Khurana P."/>
            <person name="Khurana P."/>
            <person name="Khurana J.P."/>
            <person name="Tyagi A.K."/>
            <person name="Gaikwad K."/>
            <person name="Singh A."/>
            <person name="Dalal V."/>
            <person name="Srivastava S."/>
            <person name="Dixit A."/>
            <person name="Pal A.K."/>
            <person name="Ghazi I.A."/>
            <person name="Yadav M."/>
            <person name="Pandit A."/>
            <person name="Bhargava A."/>
            <person name="Sureshbabu K."/>
            <person name="Batra K."/>
            <person name="Sharma T.R."/>
            <person name="Mohapatra T."/>
            <person name="Singh N.K."/>
            <person name="Messing J."/>
            <person name="Nelson A.B."/>
            <person name="Fuks G."/>
            <person name="Kavchok S."/>
            <person name="Keizer G."/>
            <person name="Linton E."/>
            <person name="Llaca V."/>
            <person name="Song R."/>
            <person name="Tanyolac B."/>
            <person name="Young S."/>
            <person name="Ho-Il K."/>
            <person name="Hahn J.H."/>
            <person name="Sangsakoo G."/>
            <person name="Vanavichit A."/>
            <person name="de Mattos Luiz.A.T."/>
            <person name="Zimmer P.D."/>
            <person name="Malone G."/>
            <person name="Dellagostin O."/>
            <person name="de Oliveira A.C."/>
            <person name="Bevan M."/>
            <person name="Bancroft I."/>
            <person name="Minx P."/>
            <person name="Cordum H."/>
            <person name="Wilson R."/>
            <person name="Cheng Z."/>
            <person name="Jin W."/>
            <person name="Jiang J."/>
            <person name="Leong S.A."/>
            <person name="Iwama H."/>
            <person name="Gojobori T."/>
            <person name="Itoh T."/>
            <person name="Niimura Y."/>
            <person name="Fujii Y."/>
            <person name="Habara T."/>
            <person name="Sakai H."/>
            <person name="Sato Y."/>
            <person name="Wilson G."/>
            <person name="Kumar K."/>
            <person name="McCouch S."/>
            <person name="Juretic N."/>
            <person name="Hoen D."/>
            <person name="Wright S."/>
            <person name="Bruskiewich R."/>
            <person name="Bureau T."/>
            <person name="Miyao A."/>
            <person name="Hirochika H."/>
            <person name="Nishikawa T."/>
            <person name="Kadowaki K."/>
            <person name="Sugiura M."/>
            <person name="Burr B."/>
            <person name="Sasaki T."/>
        </authorList>
    </citation>
    <scope>NUCLEOTIDE SEQUENCE [LARGE SCALE GENOMIC DNA]</scope>
    <source>
        <strain evidence="3">cv. Nipponbare</strain>
    </source>
</reference>
<dbReference type="EMBL" id="AP000615">
    <property type="protein sequence ID" value="BAA85407.1"/>
    <property type="molecule type" value="Genomic_DNA"/>
</dbReference>
<reference evidence="3" key="2">
    <citation type="journal article" date="2008" name="Nucleic Acids Res.">
        <title>The rice annotation project database (RAP-DB): 2008 update.</title>
        <authorList>
            <consortium name="The rice annotation project (RAP)"/>
        </authorList>
    </citation>
    <scope>GENOME REANNOTATION</scope>
    <source>
        <strain evidence="3">cv. Nipponbare</strain>
    </source>
</reference>
<proteinExistence type="predicted"/>
<evidence type="ECO:0000256" key="1">
    <source>
        <dbReference type="SAM" id="MobiDB-lite"/>
    </source>
</evidence>
<feature type="region of interest" description="Disordered" evidence="1">
    <location>
        <begin position="40"/>
        <end position="81"/>
    </location>
</feature>
<sequence>MVDDSKRRYHTGVSPMYAALYSTGVRPLTWEQRSTTIRATLDDGRGGDGDPLQSEKDAAAACGEGGKRQRRQRPRANDPINVQTNDASLVKAFVDYPNFAAISSPDTFLASTMHCHGFVTVGSVFSVDVFQGSAKGFEKPEYNSIVEIDRIE</sequence>
<feature type="compositionally biased region" description="Basic and acidic residues" evidence="1">
    <location>
        <begin position="40"/>
        <end position="58"/>
    </location>
</feature>
<name>Q9SNJ8_ORYSJ</name>
<dbReference type="Proteomes" id="UP000000763">
    <property type="component" value="Chromosome 3"/>
</dbReference>
<protein>
    <submittedName>
        <fullName evidence="2">Genomic DNA, chromosome 3, clone:P0043E01</fullName>
    </submittedName>
</protein>
<evidence type="ECO:0000313" key="3">
    <source>
        <dbReference type="Proteomes" id="UP000000763"/>
    </source>
</evidence>